<reference evidence="2" key="1">
    <citation type="submission" date="2019-05" db="EMBL/GenBank/DDBJ databases">
        <authorList>
            <person name="Naeem R."/>
            <person name="Antony C."/>
            <person name="Guan Q."/>
        </authorList>
    </citation>
    <scope>NUCLEOTIDE SEQUENCE</scope>
    <source>
        <strain evidence="2">3</strain>
    </source>
</reference>
<accession>A0A653ETP9</accession>
<dbReference type="AlphaFoldDB" id="A0A653ETP9"/>
<organism evidence="2">
    <name type="scientific">Mycobacterium kansasii</name>
    <dbReference type="NCBI Taxonomy" id="1768"/>
    <lineage>
        <taxon>Bacteria</taxon>
        <taxon>Bacillati</taxon>
        <taxon>Actinomycetota</taxon>
        <taxon>Actinomycetes</taxon>
        <taxon>Mycobacteriales</taxon>
        <taxon>Mycobacteriaceae</taxon>
        <taxon>Mycobacterium</taxon>
    </lineage>
</organism>
<evidence type="ECO:0000256" key="1">
    <source>
        <dbReference type="SAM" id="Phobius"/>
    </source>
</evidence>
<keyword evidence="1" id="KW-1133">Transmembrane helix</keyword>
<protein>
    <submittedName>
        <fullName evidence="2">Uncharacterized protein</fullName>
    </submittedName>
</protein>
<feature type="transmembrane region" description="Helical" evidence="1">
    <location>
        <begin position="21"/>
        <end position="41"/>
    </location>
</feature>
<name>A0A653ETP9_MYCKA</name>
<sequence>MVGKEIDRVRATSALAVIKQHPGMVLFALSPVLALLAVIWWLAGTGWAIVTALVLLVVGGALVVVKR</sequence>
<feature type="transmembrane region" description="Helical" evidence="1">
    <location>
        <begin position="47"/>
        <end position="65"/>
    </location>
</feature>
<keyword evidence="1" id="KW-0472">Membrane</keyword>
<evidence type="ECO:0000313" key="2">
    <source>
        <dbReference type="EMBL" id="VTP00092.1"/>
    </source>
</evidence>
<gene>
    <name evidence="2" type="ORF">BIN_B_02297</name>
</gene>
<proteinExistence type="predicted"/>
<keyword evidence="1" id="KW-0812">Transmembrane</keyword>
<dbReference type="EMBL" id="LR589284">
    <property type="protein sequence ID" value="VTP00092.1"/>
    <property type="molecule type" value="Genomic_DNA"/>
</dbReference>